<dbReference type="CDD" id="cd00096">
    <property type="entry name" value="Ig"/>
    <property type="match status" value="3"/>
</dbReference>
<dbReference type="InterPro" id="IPR007110">
    <property type="entry name" value="Ig-like_dom"/>
</dbReference>
<accession>A0A667YMK7</accession>
<dbReference type="PANTHER" id="PTHR35971">
    <property type="entry name" value="SI:DKEY-31G6.6"/>
    <property type="match status" value="1"/>
</dbReference>
<proteinExistence type="predicted"/>
<keyword evidence="2" id="KW-0963">Cytoplasm</keyword>
<sequence length="561" mass="62802">MHLFAGTIVRKLPRKVDVLEGENAAFCVEVEEEEMDIHWYKDGIELRETHQTILKSFGRTHILVFVNTMPQDSGLVTFFVGRSKTSSQLRVKAARHCPPSCPVGVQINTERANAALLSWVPAQDSRKNPPSGYVLERQEVGTGSQEWLQCLTTDSATSVEILGDSVPCEADYRFRICSVNKYGKSNNVEFPRAVHLVPVARIQAPLQDALVPEGQDALFSIELSASVIGTWFLNGTQLQEDERYSMRRSRTHQSLRIRGVRDTDNGAEITFIAYGIRDSAALYIQAPLVKFSPLSEMDRNKFVEVGNPIVTDPTAHVYWYKDGVKIFPQNGWDIQCNGTLRRLIIPSTESSHSGLYSCETSDGTIQLIFTVYMSVISLEATCPTELPCEISDLAAQVSWQKDEEHVAKSEPDFEMEGIKKTLIIEPTHPSNSGAYYCATADDVAQLIVQNQGDFFVVVVVHCITLCNPNAEVTWYKDGVELLEADFGQDMQSDGSIRTLSFQSAMLSHSGVYSCKTRDDAIQFQVEVKGDKSDFLQFCIDFREGKLDLSSQFMTWKKILIN</sequence>
<dbReference type="Ensembl" id="ENSMMDT00005029846.1">
    <property type="protein sequence ID" value="ENSMMDP00005029157.1"/>
    <property type="gene ID" value="ENSMMDG00005013768.1"/>
</dbReference>
<dbReference type="Gene3D" id="2.60.40.10">
    <property type="entry name" value="Immunoglobulins"/>
    <property type="match status" value="6"/>
</dbReference>
<feature type="domain" description="Ig-like" evidence="7">
    <location>
        <begin position="306"/>
        <end position="374"/>
    </location>
</feature>
<evidence type="ECO:0000256" key="4">
    <source>
        <dbReference type="ARBA" id="ARBA00022737"/>
    </source>
</evidence>
<organism evidence="9 10">
    <name type="scientific">Myripristis murdjan</name>
    <name type="common">pinecone soldierfish</name>
    <dbReference type="NCBI Taxonomy" id="586833"/>
    <lineage>
        <taxon>Eukaryota</taxon>
        <taxon>Metazoa</taxon>
        <taxon>Chordata</taxon>
        <taxon>Craniata</taxon>
        <taxon>Vertebrata</taxon>
        <taxon>Euteleostomi</taxon>
        <taxon>Actinopterygii</taxon>
        <taxon>Neopterygii</taxon>
        <taxon>Teleostei</taxon>
        <taxon>Neoteleostei</taxon>
        <taxon>Acanthomorphata</taxon>
        <taxon>Holocentriformes</taxon>
        <taxon>Holocentridae</taxon>
        <taxon>Myripristis</taxon>
    </lineage>
</organism>
<dbReference type="SUPFAM" id="SSF48726">
    <property type="entry name" value="Immunoglobulin"/>
    <property type="match status" value="4"/>
</dbReference>
<dbReference type="AlphaFoldDB" id="A0A667YMK7"/>
<dbReference type="GO" id="GO:0005737">
    <property type="term" value="C:cytoplasm"/>
    <property type="evidence" value="ECO:0007669"/>
    <property type="project" value="UniProtKB-SubCell"/>
</dbReference>
<dbReference type="PANTHER" id="PTHR35971:SF5">
    <property type="entry name" value="OBSCURIN LIKE CYTOSKELETAL ADAPTOR 1"/>
    <property type="match status" value="1"/>
</dbReference>
<dbReference type="CDD" id="cd00063">
    <property type="entry name" value="FN3"/>
    <property type="match status" value="1"/>
</dbReference>
<dbReference type="Proteomes" id="UP000472263">
    <property type="component" value="Chromosome 21"/>
</dbReference>
<evidence type="ECO:0000256" key="3">
    <source>
        <dbReference type="ARBA" id="ARBA00022553"/>
    </source>
</evidence>
<dbReference type="InterPro" id="IPR003961">
    <property type="entry name" value="FN3_dom"/>
</dbReference>
<dbReference type="InterPro" id="IPR052385">
    <property type="entry name" value="Obscurin/Obscurin-like_Reg"/>
</dbReference>
<feature type="domain" description="Fibronectin type-III" evidence="8">
    <location>
        <begin position="98"/>
        <end position="199"/>
    </location>
</feature>
<evidence type="ECO:0000256" key="2">
    <source>
        <dbReference type="ARBA" id="ARBA00022490"/>
    </source>
</evidence>
<comment type="subcellular location">
    <subcellularLocation>
        <location evidence="1">Cytoplasm</location>
    </subcellularLocation>
</comment>
<evidence type="ECO:0000259" key="7">
    <source>
        <dbReference type="PROSITE" id="PS50835"/>
    </source>
</evidence>
<reference evidence="9" key="3">
    <citation type="submission" date="2025-09" db="UniProtKB">
        <authorList>
            <consortium name="Ensembl"/>
        </authorList>
    </citation>
    <scope>IDENTIFICATION</scope>
</reference>
<keyword evidence="4" id="KW-0677">Repeat</keyword>
<dbReference type="FunFam" id="2.60.40.10:FF:001752">
    <property type="entry name" value="obscurin-like isoform X3"/>
    <property type="match status" value="1"/>
</dbReference>
<dbReference type="Pfam" id="PF07679">
    <property type="entry name" value="I-set"/>
    <property type="match status" value="3"/>
</dbReference>
<reference evidence="9" key="2">
    <citation type="submission" date="2025-08" db="UniProtKB">
        <authorList>
            <consortium name="Ensembl"/>
        </authorList>
    </citation>
    <scope>IDENTIFICATION</scope>
</reference>
<dbReference type="InterPro" id="IPR036179">
    <property type="entry name" value="Ig-like_dom_sf"/>
</dbReference>
<dbReference type="FunFam" id="2.60.40.10:FF:000464">
    <property type="entry name" value="Putative obscurin-like protein 1"/>
    <property type="match status" value="1"/>
</dbReference>
<dbReference type="InterPro" id="IPR003599">
    <property type="entry name" value="Ig_sub"/>
</dbReference>
<evidence type="ECO:0000313" key="10">
    <source>
        <dbReference type="Proteomes" id="UP000472263"/>
    </source>
</evidence>
<dbReference type="InterPro" id="IPR013783">
    <property type="entry name" value="Ig-like_fold"/>
</dbReference>
<evidence type="ECO:0000259" key="8">
    <source>
        <dbReference type="PROSITE" id="PS50853"/>
    </source>
</evidence>
<keyword evidence="3" id="KW-0597">Phosphoprotein</keyword>
<dbReference type="SMART" id="SM00408">
    <property type="entry name" value="IGc2"/>
    <property type="match status" value="3"/>
</dbReference>
<protein>
    <submittedName>
        <fullName evidence="9">Obscurin like cytoskeletal adaptor 1b</fullName>
    </submittedName>
</protein>
<evidence type="ECO:0000256" key="6">
    <source>
        <dbReference type="ARBA" id="ARBA00023319"/>
    </source>
</evidence>
<feature type="domain" description="Ig-like" evidence="7">
    <location>
        <begin position="429"/>
        <end position="528"/>
    </location>
</feature>
<dbReference type="PROSITE" id="PS50835">
    <property type="entry name" value="IG_LIKE"/>
    <property type="match status" value="2"/>
</dbReference>
<dbReference type="GeneTree" id="ENSGT00940000156702"/>
<dbReference type="InterPro" id="IPR036116">
    <property type="entry name" value="FN3_sf"/>
</dbReference>
<keyword evidence="10" id="KW-1185">Reference proteome</keyword>
<dbReference type="SUPFAM" id="SSF49265">
    <property type="entry name" value="Fibronectin type III"/>
    <property type="match status" value="1"/>
</dbReference>
<keyword evidence="5" id="KW-1015">Disulfide bond</keyword>
<evidence type="ECO:0000256" key="5">
    <source>
        <dbReference type="ARBA" id="ARBA00023157"/>
    </source>
</evidence>
<dbReference type="InterPro" id="IPR003598">
    <property type="entry name" value="Ig_sub2"/>
</dbReference>
<dbReference type="InterPro" id="IPR013098">
    <property type="entry name" value="Ig_I-set"/>
</dbReference>
<dbReference type="PROSITE" id="PS50853">
    <property type="entry name" value="FN3"/>
    <property type="match status" value="1"/>
</dbReference>
<keyword evidence="6" id="KW-0393">Immunoglobulin domain</keyword>
<dbReference type="SMART" id="SM00409">
    <property type="entry name" value="IG"/>
    <property type="match status" value="5"/>
</dbReference>
<name>A0A667YMK7_9TELE</name>
<evidence type="ECO:0000256" key="1">
    <source>
        <dbReference type="ARBA" id="ARBA00004496"/>
    </source>
</evidence>
<evidence type="ECO:0000313" key="9">
    <source>
        <dbReference type="Ensembl" id="ENSMMDP00005029157.1"/>
    </source>
</evidence>
<reference evidence="9" key="1">
    <citation type="submission" date="2019-06" db="EMBL/GenBank/DDBJ databases">
        <authorList>
            <consortium name="Wellcome Sanger Institute Data Sharing"/>
        </authorList>
    </citation>
    <scope>NUCLEOTIDE SEQUENCE [LARGE SCALE GENOMIC DNA]</scope>
</reference>
<dbReference type="FunFam" id="2.60.40.10:FF:002120">
    <property type="entry name" value="obscurin-like isoform X3"/>
    <property type="match status" value="1"/>
</dbReference>